<organism evidence="2 3">
    <name type="scientific">Dothistroma septosporum (strain NZE10 / CBS 128990)</name>
    <name type="common">Red band needle blight fungus</name>
    <name type="synonym">Mycosphaerella pini</name>
    <dbReference type="NCBI Taxonomy" id="675120"/>
    <lineage>
        <taxon>Eukaryota</taxon>
        <taxon>Fungi</taxon>
        <taxon>Dikarya</taxon>
        <taxon>Ascomycota</taxon>
        <taxon>Pezizomycotina</taxon>
        <taxon>Dothideomycetes</taxon>
        <taxon>Dothideomycetidae</taxon>
        <taxon>Mycosphaerellales</taxon>
        <taxon>Mycosphaerellaceae</taxon>
        <taxon>Dothistroma</taxon>
    </lineage>
</organism>
<feature type="compositionally biased region" description="Basic and acidic residues" evidence="1">
    <location>
        <begin position="63"/>
        <end position="80"/>
    </location>
</feature>
<dbReference type="Proteomes" id="UP000016933">
    <property type="component" value="Unassembled WGS sequence"/>
</dbReference>
<feature type="compositionally biased region" description="Basic and acidic residues" evidence="1">
    <location>
        <begin position="1"/>
        <end position="12"/>
    </location>
</feature>
<name>N1PD91_DOTSN</name>
<keyword evidence="3" id="KW-1185">Reference proteome</keyword>
<evidence type="ECO:0000313" key="2">
    <source>
        <dbReference type="EMBL" id="EME40064.1"/>
    </source>
</evidence>
<feature type="compositionally biased region" description="Basic and acidic residues" evidence="1">
    <location>
        <begin position="100"/>
        <end position="117"/>
    </location>
</feature>
<gene>
    <name evidence="2" type="ORF">DOTSEDRAFT_27984</name>
</gene>
<sequence>MGNKLSTEEPQHVKTLKSKPNVRKEPAFQYHSAGWREGEFDDDAEEFSLATCKEPPGYDNDDEHEHETITNHRPDRHVSEDGFPSLELQRSHLEVPSSSRQDRAGKERKRPPIEDRCSQAQDDGDAFEACEARRHNVGAVAIQKENVWRQEEIAAHNASSETAGV</sequence>
<reference evidence="3" key="1">
    <citation type="journal article" date="2012" name="PLoS Genet.">
        <title>The genomes of the fungal plant pathogens Cladosporium fulvum and Dothistroma septosporum reveal adaptation to different hosts and lifestyles but also signatures of common ancestry.</title>
        <authorList>
            <person name="de Wit P.J.G.M."/>
            <person name="van der Burgt A."/>
            <person name="Oekmen B."/>
            <person name="Stergiopoulos I."/>
            <person name="Abd-Elsalam K.A."/>
            <person name="Aerts A.L."/>
            <person name="Bahkali A.H."/>
            <person name="Beenen H.G."/>
            <person name="Chettri P."/>
            <person name="Cox M.P."/>
            <person name="Datema E."/>
            <person name="de Vries R.P."/>
            <person name="Dhillon B."/>
            <person name="Ganley A.R."/>
            <person name="Griffiths S.A."/>
            <person name="Guo Y."/>
            <person name="Hamelin R.C."/>
            <person name="Henrissat B."/>
            <person name="Kabir M.S."/>
            <person name="Jashni M.K."/>
            <person name="Kema G."/>
            <person name="Klaubauf S."/>
            <person name="Lapidus A."/>
            <person name="Levasseur A."/>
            <person name="Lindquist E."/>
            <person name="Mehrabi R."/>
            <person name="Ohm R.A."/>
            <person name="Owen T.J."/>
            <person name="Salamov A."/>
            <person name="Schwelm A."/>
            <person name="Schijlen E."/>
            <person name="Sun H."/>
            <person name="van den Burg H.A."/>
            <person name="van Ham R.C.H.J."/>
            <person name="Zhang S."/>
            <person name="Goodwin S.B."/>
            <person name="Grigoriev I.V."/>
            <person name="Collemare J."/>
            <person name="Bradshaw R.E."/>
        </authorList>
    </citation>
    <scope>NUCLEOTIDE SEQUENCE [LARGE SCALE GENOMIC DNA]</scope>
    <source>
        <strain evidence="3">NZE10 / CBS 128990</strain>
    </source>
</reference>
<protein>
    <submittedName>
        <fullName evidence="2">Uncharacterized protein</fullName>
    </submittedName>
</protein>
<evidence type="ECO:0000256" key="1">
    <source>
        <dbReference type="SAM" id="MobiDB-lite"/>
    </source>
</evidence>
<dbReference type="OrthoDB" id="10491028at2759"/>
<proteinExistence type="predicted"/>
<reference evidence="2 3" key="2">
    <citation type="journal article" date="2012" name="PLoS Pathog.">
        <title>Diverse lifestyles and strategies of plant pathogenesis encoded in the genomes of eighteen Dothideomycetes fungi.</title>
        <authorList>
            <person name="Ohm R.A."/>
            <person name="Feau N."/>
            <person name="Henrissat B."/>
            <person name="Schoch C.L."/>
            <person name="Horwitz B.A."/>
            <person name="Barry K.W."/>
            <person name="Condon B.J."/>
            <person name="Copeland A.C."/>
            <person name="Dhillon B."/>
            <person name="Glaser F."/>
            <person name="Hesse C.N."/>
            <person name="Kosti I."/>
            <person name="LaButti K."/>
            <person name="Lindquist E.A."/>
            <person name="Lucas S."/>
            <person name="Salamov A.A."/>
            <person name="Bradshaw R.E."/>
            <person name="Ciuffetti L."/>
            <person name="Hamelin R.C."/>
            <person name="Kema G.H.J."/>
            <person name="Lawrence C."/>
            <person name="Scott J.A."/>
            <person name="Spatafora J.W."/>
            <person name="Turgeon B.G."/>
            <person name="de Wit P.J.G.M."/>
            <person name="Zhong S."/>
            <person name="Goodwin S.B."/>
            <person name="Grigoriev I.V."/>
        </authorList>
    </citation>
    <scope>NUCLEOTIDE SEQUENCE [LARGE SCALE GENOMIC DNA]</scope>
    <source>
        <strain evidence="3">NZE10 / CBS 128990</strain>
    </source>
</reference>
<dbReference type="AlphaFoldDB" id="N1PD91"/>
<evidence type="ECO:0000313" key="3">
    <source>
        <dbReference type="Proteomes" id="UP000016933"/>
    </source>
</evidence>
<feature type="region of interest" description="Disordered" evidence="1">
    <location>
        <begin position="1"/>
        <end position="121"/>
    </location>
</feature>
<accession>N1PD91</accession>
<dbReference type="OMA" id="HEHETIT"/>
<dbReference type="HOGENOM" id="CLU_1610710_0_0_1"/>
<dbReference type="EMBL" id="KB446544">
    <property type="protein sequence ID" value="EME40064.1"/>
    <property type="molecule type" value="Genomic_DNA"/>
</dbReference>